<feature type="chain" id="PRO_5042965281" description="Peptidase A1 domain-containing protein" evidence="6">
    <location>
        <begin position="22"/>
        <end position="416"/>
    </location>
</feature>
<comment type="caution">
    <text evidence="8">The sequence shown here is derived from an EMBL/GenBank/DDBJ whole genome shotgun (WGS) entry which is preliminary data.</text>
</comment>
<dbReference type="AlphaFoldDB" id="A0AAN7EKH2"/>
<gene>
    <name evidence="8" type="ORF">RGQ29_031342</name>
</gene>
<keyword evidence="5" id="KW-0325">Glycoprotein</keyword>
<keyword evidence="3" id="KW-0064">Aspartyl protease</keyword>
<dbReference type="PROSITE" id="PS51767">
    <property type="entry name" value="PEPTIDASE_A1"/>
    <property type="match status" value="1"/>
</dbReference>
<dbReference type="InterPro" id="IPR032799">
    <property type="entry name" value="TAXi_C"/>
</dbReference>
<dbReference type="EMBL" id="JAXUIC010000009">
    <property type="protein sequence ID" value="KAK4573338.1"/>
    <property type="molecule type" value="Genomic_DNA"/>
</dbReference>
<dbReference type="InterPro" id="IPR021109">
    <property type="entry name" value="Peptidase_aspartic_dom_sf"/>
</dbReference>
<evidence type="ECO:0000256" key="6">
    <source>
        <dbReference type="SAM" id="SignalP"/>
    </source>
</evidence>
<keyword evidence="2" id="KW-0645">Protease</keyword>
<dbReference type="InterPro" id="IPR034161">
    <property type="entry name" value="Pepsin-like_plant"/>
</dbReference>
<comment type="similarity">
    <text evidence="1">Belongs to the peptidase A1 family.</text>
</comment>
<sequence>MAVLFNLFILSCFTINTTSLATTSPTITKPKRLVTQLIHHNSVYSPYYNPKDTIADRARHYVAREIQGVSLETDDVRSSAIPETKYHGFMANISIGSPPVPQLLTMDTGSSLSWTQCQPFMHCFTQALPIFNPPQSPTYRLLPCSSLICHQVPSMICPASRCEFELQYGDGTVVSGYLGTEKITFETSDEGITSVPNFVVGCAYDVGGNWRTDGGQSSGVLGLGAQMISLTHNQLIIGDGARIEGPSTPITIFGGYYYVTLESISVGEKKLDISPKVFKVTKKGTGGVIIDSGSTLTYLPKAAFNPLKDEVLSLMDGLVQFVGTLQSSPCFSGFISRDLVGFPVVTFTFANGVDLALDVESCFYPAEPSSFCIAVVPSTAADLTLIGVLAQQSYNIANDFVGNTVSIQRIDCALLE</sequence>
<keyword evidence="6" id="KW-0732">Signal</keyword>
<evidence type="ECO:0000259" key="7">
    <source>
        <dbReference type="PROSITE" id="PS51767"/>
    </source>
</evidence>
<evidence type="ECO:0000256" key="5">
    <source>
        <dbReference type="ARBA" id="ARBA00023180"/>
    </source>
</evidence>
<dbReference type="GO" id="GO:0005576">
    <property type="term" value="C:extracellular region"/>
    <property type="evidence" value="ECO:0007669"/>
    <property type="project" value="TreeGrafter"/>
</dbReference>
<evidence type="ECO:0000256" key="2">
    <source>
        <dbReference type="ARBA" id="ARBA00022670"/>
    </source>
</evidence>
<dbReference type="InterPro" id="IPR032861">
    <property type="entry name" value="TAXi_N"/>
</dbReference>
<evidence type="ECO:0000313" key="8">
    <source>
        <dbReference type="EMBL" id="KAK4573338.1"/>
    </source>
</evidence>
<keyword evidence="9" id="KW-1185">Reference proteome</keyword>
<dbReference type="InterPro" id="IPR051708">
    <property type="entry name" value="Plant_Aspart_Prot_A1"/>
</dbReference>
<dbReference type="SUPFAM" id="SSF50630">
    <property type="entry name" value="Acid proteases"/>
    <property type="match status" value="1"/>
</dbReference>
<dbReference type="PANTHER" id="PTHR47967">
    <property type="entry name" value="OS07G0603500 PROTEIN-RELATED"/>
    <property type="match status" value="1"/>
</dbReference>
<feature type="domain" description="Peptidase A1" evidence="7">
    <location>
        <begin position="89"/>
        <end position="408"/>
    </location>
</feature>
<reference evidence="8 9" key="1">
    <citation type="journal article" date="2023" name="G3 (Bethesda)">
        <title>A haplotype-resolved chromosome-scale genome for Quercus rubra L. provides insights into the genetics of adaptive traits for red oak species.</title>
        <authorList>
            <person name="Kapoor B."/>
            <person name="Jenkins J."/>
            <person name="Schmutz J."/>
            <person name="Zhebentyayeva T."/>
            <person name="Kuelheim C."/>
            <person name="Coggeshall M."/>
            <person name="Heim C."/>
            <person name="Lasky J.R."/>
            <person name="Leites L."/>
            <person name="Islam-Faridi N."/>
            <person name="Romero-Severson J."/>
            <person name="DeLeo V.L."/>
            <person name="Lucas S.M."/>
            <person name="Lazic D."/>
            <person name="Gailing O."/>
            <person name="Carlson J."/>
            <person name="Staton M."/>
        </authorList>
    </citation>
    <scope>NUCLEOTIDE SEQUENCE [LARGE SCALE GENOMIC DNA]</scope>
    <source>
        <strain evidence="8">Pseudo-F2</strain>
    </source>
</reference>
<dbReference type="InterPro" id="IPR001969">
    <property type="entry name" value="Aspartic_peptidase_AS"/>
</dbReference>
<protein>
    <recommendedName>
        <fullName evidence="7">Peptidase A1 domain-containing protein</fullName>
    </recommendedName>
</protein>
<dbReference type="Pfam" id="PF14543">
    <property type="entry name" value="TAXi_N"/>
    <property type="match status" value="1"/>
</dbReference>
<dbReference type="InterPro" id="IPR033121">
    <property type="entry name" value="PEPTIDASE_A1"/>
</dbReference>
<accession>A0AAN7EKH2</accession>
<proteinExistence type="inferred from homology"/>
<organism evidence="8 9">
    <name type="scientific">Quercus rubra</name>
    <name type="common">Northern red oak</name>
    <name type="synonym">Quercus borealis</name>
    <dbReference type="NCBI Taxonomy" id="3512"/>
    <lineage>
        <taxon>Eukaryota</taxon>
        <taxon>Viridiplantae</taxon>
        <taxon>Streptophyta</taxon>
        <taxon>Embryophyta</taxon>
        <taxon>Tracheophyta</taxon>
        <taxon>Spermatophyta</taxon>
        <taxon>Magnoliopsida</taxon>
        <taxon>eudicotyledons</taxon>
        <taxon>Gunneridae</taxon>
        <taxon>Pentapetalae</taxon>
        <taxon>rosids</taxon>
        <taxon>fabids</taxon>
        <taxon>Fagales</taxon>
        <taxon>Fagaceae</taxon>
        <taxon>Quercus</taxon>
    </lineage>
</organism>
<dbReference type="PROSITE" id="PS00141">
    <property type="entry name" value="ASP_PROTEASE"/>
    <property type="match status" value="1"/>
</dbReference>
<evidence type="ECO:0000256" key="3">
    <source>
        <dbReference type="ARBA" id="ARBA00022750"/>
    </source>
</evidence>
<dbReference type="FunFam" id="2.40.70.10:FF:000033">
    <property type="entry name" value="Aspartyl protease family protein"/>
    <property type="match status" value="1"/>
</dbReference>
<dbReference type="GO" id="GO:0004190">
    <property type="term" value="F:aspartic-type endopeptidase activity"/>
    <property type="evidence" value="ECO:0007669"/>
    <property type="project" value="UniProtKB-KW"/>
</dbReference>
<dbReference type="CDD" id="cd05476">
    <property type="entry name" value="pepsin_A_like_plant"/>
    <property type="match status" value="1"/>
</dbReference>
<name>A0AAN7EKH2_QUERU</name>
<dbReference type="Proteomes" id="UP001324115">
    <property type="component" value="Unassembled WGS sequence"/>
</dbReference>
<evidence type="ECO:0000256" key="4">
    <source>
        <dbReference type="ARBA" id="ARBA00022801"/>
    </source>
</evidence>
<feature type="signal peptide" evidence="6">
    <location>
        <begin position="1"/>
        <end position="21"/>
    </location>
</feature>
<dbReference type="PANTHER" id="PTHR47967:SF14">
    <property type="entry name" value="EUKARYOTIC ASPARTYL PROTEASE FAMILY PROTEIN"/>
    <property type="match status" value="1"/>
</dbReference>
<dbReference type="GO" id="GO:0006508">
    <property type="term" value="P:proteolysis"/>
    <property type="evidence" value="ECO:0007669"/>
    <property type="project" value="UniProtKB-KW"/>
</dbReference>
<evidence type="ECO:0000256" key="1">
    <source>
        <dbReference type="ARBA" id="ARBA00007447"/>
    </source>
</evidence>
<dbReference type="Pfam" id="PF14541">
    <property type="entry name" value="TAXi_C"/>
    <property type="match status" value="1"/>
</dbReference>
<keyword evidence="4" id="KW-0378">Hydrolase</keyword>
<dbReference type="Gene3D" id="2.40.70.10">
    <property type="entry name" value="Acid Proteases"/>
    <property type="match status" value="2"/>
</dbReference>
<evidence type="ECO:0000313" key="9">
    <source>
        <dbReference type="Proteomes" id="UP001324115"/>
    </source>
</evidence>